<dbReference type="PROSITE" id="PS51352">
    <property type="entry name" value="THIOREDOXIN_2"/>
    <property type="match status" value="1"/>
</dbReference>
<dbReference type="InterPro" id="IPR036249">
    <property type="entry name" value="Thioredoxin-like_sf"/>
</dbReference>
<dbReference type="Proteomes" id="UP001392437">
    <property type="component" value="Unassembled WGS sequence"/>
</dbReference>
<gene>
    <name evidence="2" type="ORF">PG999_008209</name>
</gene>
<name>A0AAW0QPA3_9PEZI</name>
<dbReference type="AlphaFoldDB" id="A0AAW0QPA3"/>
<sequence>MRVAPRSAPSITSAAKSLANKPIQLQRAAFSTSRQNNARNQIYDTVRNPAAFQTYLQLSSSSRTPLLTFWTTSWCGTCRKMKPLLEELVGSGVGEAEGGVGLVEVECDAPDVMNENMGMTYMITSIPTLLSFDGGEAMTQTKVVDARRLRDRAWLEEWIRTEAKRHGGRGGGGGGAGGLLEGLFGSWKN</sequence>
<dbReference type="Gene3D" id="3.40.30.10">
    <property type="entry name" value="Glutaredoxin"/>
    <property type="match status" value="1"/>
</dbReference>
<proteinExistence type="predicted"/>
<evidence type="ECO:0000259" key="1">
    <source>
        <dbReference type="PROSITE" id="PS51352"/>
    </source>
</evidence>
<protein>
    <submittedName>
        <fullName evidence="2">Mitochondrial thioredoxin</fullName>
    </submittedName>
</protein>
<dbReference type="CDD" id="cd02947">
    <property type="entry name" value="TRX_family"/>
    <property type="match status" value="1"/>
</dbReference>
<dbReference type="InterPro" id="IPR013766">
    <property type="entry name" value="Thioredoxin_domain"/>
</dbReference>
<comment type="caution">
    <text evidence="2">The sequence shown here is derived from an EMBL/GenBank/DDBJ whole genome shotgun (WGS) entry which is preliminary data.</text>
</comment>
<dbReference type="SUPFAM" id="SSF52833">
    <property type="entry name" value="Thioredoxin-like"/>
    <property type="match status" value="1"/>
</dbReference>
<dbReference type="Pfam" id="PF00085">
    <property type="entry name" value="Thioredoxin"/>
    <property type="match status" value="1"/>
</dbReference>
<organism evidence="2 3">
    <name type="scientific">Apiospora kogelbergensis</name>
    <dbReference type="NCBI Taxonomy" id="1337665"/>
    <lineage>
        <taxon>Eukaryota</taxon>
        <taxon>Fungi</taxon>
        <taxon>Dikarya</taxon>
        <taxon>Ascomycota</taxon>
        <taxon>Pezizomycotina</taxon>
        <taxon>Sordariomycetes</taxon>
        <taxon>Xylariomycetidae</taxon>
        <taxon>Amphisphaeriales</taxon>
        <taxon>Apiosporaceae</taxon>
        <taxon>Apiospora</taxon>
    </lineage>
</organism>
<keyword evidence="3" id="KW-1185">Reference proteome</keyword>
<evidence type="ECO:0000313" key="2">
    <source>
        <dbReference type="EMBL" id="KAK8110072.1"/>
    </source>
</evidence>
<accession>A0AAW0QPA3</accession>
<dbReference type="EMBL" id="JAQQWP010000007">
    <property type="protein sequence ID" value="KAK8110072.1"/>
    <property type="molecule type" value="Genomic_DNA"/>
</dbReference>
<evidence type="ECO:0000313" key="3">
    <source>
        <dbReference type="Proteomes" id="UP001392437"/>
    </source>
</evidence>
<reference evidence="2 3" key="1">
    <citation type="submission" date="2023-01" db="EMBL/GenBank/DDBJ databases">
        <title>Analysis of 21 Apiospora genomes using comparative genomics revels a genus with tremendous synthesis potential of carbohydrate active enzymes and secondary metabolites.</title>
        <authorList>
            <person name="Sorensen T."/>
        </authorList>
    </citation>
    <scope>NUCLEOTIDE SEQUENCE [LARGE SCALE GENOMIC DNA]</scope>
    <source>
        <strain evidence="2 3">CBS 117206</strain>
    </source>
</reference>
<feature type="domain" description="Thioredoxin" evidence="1">
    <location>
        <begin position="21"/>
        <end position="164"/>
    </location>
</feature>